<dbReference type="EMBL" id="QNSB01000003">
    <property type="protein sequence ID" value="RBP73070.1"/>
    <property type="molecule type" value="Genomic_DNA"/>
</dbReference>
<proteinExistence type="predicted"/>
<evidence type="ECO:0000313" key="1">
    <source>
        <dbReference type="EMBL" id="RBP73070.1"/>
    </source>
</evidence>
<evidence type="ECO:0000313" key="2">
    <source>
        <dbReference type="Proteomes" id="UP000253509"/>
    </source>
</evidence>
<dbReference type="AlphaFoldDB" id="A0A366IN08"/>
<reference evidence="1 2" key="1">
    <citation type="submission" date="2018-06" db="EMBL/GenBank/DDBJ databases">
        <title>Freshwater and sediment microbial communities from various areas in North America, analyzing microbe dynamics in response to fracking.</title>
        <authorList>
            <person name="Lamendella R."/>
        </authorList>
    </citation>
    <scope>NUCLEOTIDE SEQUENCE [LARGE SCALE GENOMIC DNA]</scope>
    <source>
        <strain evidence="1 2">3b_TX</strain>
    </source>
</reference>
<protein>
    <submittedName>
        <fullName evidence="1">Uncharacterized protein</fullName>
    </submittedName>
</protein>
<keyword evidence="2" id="KW-1185">Reference proteome</keyword>
<accession>A0A366IN08</accession>
<name>A0A366IN08_9MICO</name>
<sequence>MSDYVPSIRVVRSMYNLGSQKLLTDNGYYRTTENLSEEFNRFLAHIRAKAWEEGKATALNYAVRDDNGVTLSLNHPNPYRSEAE</sequence>
<dbReference type="RefSeq" id="WP_113903527.1">
    <property type="nucleotide sequence ID" value="NZ_QNSB01000003.1"/>
</dbReference>
<dbReference type="Proteomes" id="UP000253509">
    <property type="component" value="Unassembled WGS sequence"/>
</dbReference>
<organism evidence="1 2">
    <name type="scientific">Brevibacterium celere</name>
    <dbReference type="NCBI Taxonomy" id="225845"/>
    <lineage>
        <taxon>Bacteria</taxon>
        <taxon>Bacillati</taxon>
        <taxon>Actinomycetota</taxon>
        <taxon>Actinomycetes</taxon>
        <taxon>Micrococcales</taxon>
        <taxon>Brevibacteriaceae</taxon>
        <taxon>Brevibacterium</taxon>
    </lineage>
</organism>
<comment type="caution">
    <text evidence="1">The sequence shown here is derived from an EMBL/GenBank/DDBJ whole genome shotgun (WGS) entry which is preliminary data.</text>
</comment>
<gene>
    <name evidence="1" type="ORF">DFO65_103365</name>
</gene>